<proteinExistence type="predicted"/>
<protein>
    <submittedName>
        <fullName evidence="1">Uncharacterized protein</fullName>
    </submittedName>
</protein>
<evidence type="ECO:0000313" key="1">
    <source>
        <dbReference type="EMBL" id="KKK70006.1"/>
    </source>
</evidence>
<reference evidence="1" key="1">
    <citation type="journal article" date="2015" name="Nature">
        <title>Complex archaea that bridge the gap between prokaryotes and eukaryotes.</title>
        <authorList>
            <person name="Spang A."/>
            <person name="Saw J.H."/>
            <person name="Jorgensen S.L."/>
            <person name="Zaremba-Niedzwiedzka K."/>
            <person name="Martijn J."/>
            <person name="Lind A.E."/>
            <person name="van Eijk R."/>
            <person name="Schleper C."/>
            <person name="Guy L."/>
            <person name="Ettema T.J."/>
        </authorList>
    </citation>
    <scope>NUCLEOTIDE SEQUENCE</scope>
</reference>
<feature type="non-terminal residue" evidence="1">
    <location>
        <position position="1"/>
    </location>
</feature>
<gene>
    <name evidence="1" type="ORF">LCGC14_2928310</name>
</gene>
<dbReference type="EMBL" id="LAZR01058384">
    <property type="protein sequence ID" value="KKK70006.1"/>
    <property type="molecule type" value="Genomic_DNA"/>
</dbReference>
<organism evidence="1">
    <name type="scientific">marine sediment metagenome</name>
    <dbReference type="NCBI Taxonomy" id="412755"/>
    <lineage>
        <taxon>unclassified sequences</taxon>
        <taxon>metagenomes</taxon>
        <taxon>ecological metagenomes</taxon>
    </lineage>
</organism>
<sequence length="175" mass="19477">LIPEYFNDLVQTQKHFTVQQIIMDTETELDIFSVVQPDSFAEKIFVTTNRHPAVTGNQSIQDMINAALEPVNEKLNWLRKLKVYSTFSWPNASIASGSLGTSLAIYPLVYTASAPVGYTTTDEEHFLVFVNGQYMEHPAFTIQQSGSNFVIIAATGSLGYALTSDDEIVTWGKFL</sequence>
<name>A0A0F9ACS3_9ZZZZ</name>
<accession>A0A0F9ACS3</accession>
<comment type="caution">
    <text evidence="1">The sequence shown here is derived from an EMBL/GenBank/DDBJ whole genome shotgun (WGS) entry which is preliminary data.</text>
</comment>
<dbReference type="AlphaFoldDB" id="A0A0F9ACS3"/>